<comment type="caution">
    <text evidence="3">The sequence shown here is derived from an EMBL/GenBank/DDBJ whole genome shotgun (WGS) entry which is preliminary data.</text>
</comment>
<feature type="region of interest" description="Disordered" evidence="1">
    <location>
        <begin position="238"/>
        <end position="280"/>
    </location>
</feature>
<dbReference type="Proteomes" id="UP000019487">
    <property type="component" value="Unassembled WGS sequence"/>
</dbReference>
<dbReference type="InterPro" id="IPR008952">
    <property type="entry name" value="Tetraspanin_EC2_sf"/>
</dbReference>
<evidence type="ECO:0000256" key="1">
    <source>
        <dbReference type="SAM" id="MobiDB-lite"/>
    </source>
</evidence>
<dbReference type="STRING" id="1432307.W9C279"/>
<dbReference type="HOGENOM" id="CLU_055673_1_1_1"/>
<reference evidence="3 4" key="1">
    <citation type="journal article" date="2014" name="Genome Announc.">
        <title>Draft genome sequence of Sclerotinia borealis, a psychrophilic plant pathogenic fungus.</title>
        <authorList>
            <person name="Mardanov A.V."/>
            <person name="Beletsky A.V."/>
            <person name="Kadnikov V.V."/>
            <person name="Ignatov A.N."/>
            <person name="Ravin N.V."/>
        </authorList>
    </citation>
    <scope>NUCLEOTIDE SEQUENCE [LARGE SCALE GENOMIC DNA]</scope>
    <source>
        <strain evidence="4">F-4157</strain>
    </source>
</reference>
<protein>
    <submittedName>
        <fullName evidence="3">Tetraspanin Tsp3</fullName>
    </submittedName>
</protein>
<feature type="compositionally biased region" description="Acidic residues" evidence="1">
    <location>
        <begin position="241"/>
        <end position="250"/>
    </location>
</feature>
<feature type="transmembrane region" description="Helical" evidence="2">
    <location>
        <begin position="75"/>
        <end position="101"/>
    </location>
</feature>
<keyword evidence="4" id="KW-1185">Reference proteome</keyword>
<proteinExistence type="predicted"/>
<keyword evidence="2" id="KW-0812">Transmembrane</keyword>
<dbReference type="GO" id="GO:0016020">
    <property type="term" value="C:membrane"/>
    <property type="evidence" value="ECO:0007669"/>
    <property type="project" value="InterPro"/>
</dbReference>
<dbReference type="OrthoDB" id="71600at2759"/>
<evidence type="ECO:0000256" key="2">
    <source>
        <dbReference type="SAM" id="Phobius"/>
    </source>
</evidence>
<keyword evidence="2" id="KW-1133">Transmembrane helix</keyword>
<feature type="transmembrane region" description="Helical" evidence="2">
    <location>
        <begin position="180"/>
        <end position="202"/>
    </location>
</feature>
<organism evidence="3 4">
    <name type="scientific">Sclerotinia borealis (strain F-4128)</name>
    <dbReference type="NCBI Taxonomy" id="1432307"/>
    <lineage>
        <taxon>Eukaryota</taxon>
        <taxon>Fungi</taxon>
        <taxon>Dikarya</taxon>
        <taxon>Ascomycota</taxon>
        <taxon>Pezizomycotina</taxon>
        <taxon>Leotiomycetes</taxon>
        <taxon>Helotiales</taxon>
        <taxon>Sclerotiniaceae</taxon>
        <taxon>Sclerotinia</taxon>
    </lineage>
</organism>
<dbReference type="EMBL" id="AYSA01000717">
    <property type="protein sequence ID" value="ESZ90001.1"/>
    <property type="molecule type" value="Genomic_DNA"/>
</dbReference>
<sequence length="280" mass="31247">MDVVKKLLPLARPLLLVILTAIAGYSYSQIRLLSLPISQALALFTLVLPLVTGISTQGAAGLIQRANKKEQNQLTLPLIAVIGFQLVYETIVATLALTYMIPPDSLHCGLEDTWQKLFSSKDERKIRAIQDALNCCGLHSVYDKAWPFRTDAHASGNCVDVTNRSQSCFGTWRQAEQTNAGLLLIVALLIFIIKVISIINLLTTSFWKRSYWSQSIHRITDGDTEAPREDNRAVTRRLIEEGEDEEESYQDEPTRQDSVSAFNGLGQGPRVEPSRLSQNY</sequence>
<keyword evidence="2" id="KW-0472">Membrane</keyword>
<dbReference type="SUPFAM" id="SSF48652">
    <property type="entry name" value="Tetraspanin"/>
    <property type="match status" value="1"/>
</dbReference>
<accession>W9C279</accession>
<gene>
    <name evidence="3" type="ORF">SBOR_9614</name>
</gene>
<dbReference type="AlphaFoldDB" id="W9C279"/>
<feature type="transmembrane region" description="Helical" evidence="2">
    <location>
        <begin position="40"/>
        <end position="63"/>
    </location>
</feature>
<name>W9C279_SCLBF</name>
<evidence type="ECO:0000313" key="3">
    <source>
        <dbReference type="EMBL" id="ESZ90001.1"/>
    </source>
</evidence>
<evidence type="ECO:0000313" key="4">
    <source>
        <dbReference type="Proteomes" id="UP000019487"/>
    </source>
</evidence>
<feature type="transmembrane region" description="Helical" evidence="2">
    <location>
        <begin position="7"/>
        <end position="28"/>
    </location>
</feature>